<protein>
    <recommendedName>
        <fullName evidence="11">Cytochrome c oxidase copper chaperone COX17</fullName>
    </recommendedName>
</protein>
<dbReference type="InterPro" id="IPR007745">
    <property type="entry name" value="Cyt_c_oxidase_Cu-chaperone"/>
</dbReference>
<organism evidence="9 10">
    <name type="scientific">Phycomyces blakesleeanus (strain ATCC 8743b / DSM 1359 / FGSC 10004 / NBRC 33097 / NRRL 1555)</name>
    <dbReference type="NCBI Taxonomy" id="763407"/>
    <lineage>
        <taxon>Eukaryota</taxon>
        <taxon>Fungi</taxon>
        <taxon>Fungi incertae sedis</taxon>
        <taxon>Mucoromycota</taxon>
        <taxon>Mucoromycotina</taxon>
        <taxon>Mucoromycetes</taxon>
        <taxon>Mucorales</taxon>
        <taxon>Phycomycetaceae</taxon>
        <taxon>Phycomyces</taxon>
    </lineage>
</organism>
<name>A0A162UX48_PHYB8</name>
<dbReference type="GO" id="GO:0005507">
    <property type="term" value="F:copper ion binding"/>
    <property type="evidence" value="ECO:0007669"/>
    <property type="project" value="InterPro"/>
</dbReference>
<evidence type="ECO:0000313" key="9">
    <source>
        <dbReference type="EMBL" id="OAD78533.1"/>
    </source>
</evidence>
<accession>A0A162UX48</accession>
<dbReference type="InterPro" id="IPR009069">
    <property type="entry name" value="Cys_alpha_HP_mot_SF"/>
</dbReference>
<dbReference type="AlphaFoldDB" id="A0A162UX48"/>
<dbReference type="RefSeq" id="XP_018296573.1">
    <property type="nucleotide sequence ID" value="XM_018428008.1"/>
</dbReference>
<dbReference type="SUPFAM" id="SSF47072">
    <property type="entry name" value="Cysteine alpha-hairpin motif"/>
    <property type="match status" value="1"/>
</dbReference>
<dbReference type="FunCoup" id="A0A162UX48">
    <property type="interactions" value="191"/>
</dbReference>
<evidence type="ECO:0000256" key="6">
    <source>
        <dbReference type="ARBA" id="ARBA00023157"/>
    </source>
</evidence>
<keyword evidence="5" id="KW-0496">Mitochondrion</keyword>
<dbReference type="GO" id="GO:0016531">
    <property type="term" value="F:copper chaperone activity"/>
    <property type="evidence" value="ECO:0007669"/>
    <property type="project" value="InterPro"/>
</dbReference>
<dbReference type="PROSITE" id="PS51808">
    <property type="entry name" value="CHCH"/>
    <property type="match status" value="1"/>
</dbReference>
<proteinExistence type="inferred from homology"/>
<sequence length="70" mass="7761">MAESTSSIKTNLTHSGLLPLDAQGKPIKPCCACPETKKPRDQCIFDKGEENCQELIKAHLECMRKLGFKV</sequence>
<evidence type="ECO:0000256" key="3">
    <source>
        <dbReference type="ARBA" id="ARBA00022723"/>
    </source>
</evidence>
<keyword evidence="10" id="KW-1185">Reference proteome</keyword>
<evidence type="ECO:0000256" key="1">
    <source>
        <dbReference type="ARBA" id="ARBA00004569"/>
    </source>
</evidence>
<evidence type="ECO:0008006" key="11">
    <source>
        <dbReference type="Google" id="ProtNLM"/>
    </source>
</evidence>
<dbReference type="PANTHER" id="PTHR16719">
    <property type="entry name" value="CYTOCHROME C OXIDASE COPPER CHAPERONE"/>
    <property type="match status" value="1"/>
</dbReference>
<dbReference type="STRING" id="763407.A0A162UX48"/>
<evidence type="ECO:0000313" key="10">
    <source>
        <dbReference type="Proteomes" id="UP000077315"/>
    </source>
</evidence>
<keyword evidence="6" id="KW-1015">Disulfide bond</keyword>
<keyword evidence="3 8" id="KW-0479">Metal-binding</keyword>
<feature type="binding site" evidence="8">
    <location>
        <position position="31"/>
    </location>
    <ligand>
        <name>Cu cation</name>
        <dbReference type="ChEBI" id="CHEBI:23378"/>
    </ligand>
</feature>
<dbReference type="PANTHER" id="PTHR16719:SF0">
    <property type="entry name" value="CYTOCHROME C OXIDASE COPPER CHAPERONE"/>
    <property type="match status" value="1"/>
</dbReference>
<dbReference type="OrthoDB" id="1915887at2759"/>
<comment type="similarity">
    <text evidence="2">Belongs to the COX17 family.</text>
</comment>
<feature type="binding site" evidence="8">
    <location>
        <position position="30"/>
    </location>
    <ligand>
        <name>Cu cation</name>
        <dbReference type="ChEBI" id="CHEBI:23378"/>
    </ligand>
</feature>
<keyword evidence="4 8" id="KW-0186">Copper</keyword>
<dbReference type="GO" id="GO:0033617">
    <property type="term" value="P:mitochondrial respiratory chain complex IV assembly"/>
    <property type="evidence" value="ECO:0007669"/>
    <property type="project" value="TreeGrafter"/>
</dbReference>
<gene>
    <name evidence="9" type="ORF">PHYBLDRAFT_107633</name>
</gene>
<evidence type="ECO:0000256" key="2">
    <source>
        <dbReference type="ARBA" id="ARBA00009241"/>
    </source>
</evidence>
<dbReference type="VEuPathDB" id="FungiDB:PHYBLDRAFT_107633"/>
<evidence type="ECO:0000256" key="4">
    <source>
        <dbReference type="ARBA" id="ARBA00023008"/>
    </source>
</evidence>
<evidence type="ECO:0000256" key="5">
    <source>
        <dbReference type="ARBA" id="ARBA00023128"/>
    </source>
</evidence>
<comment type="subcellular location">
    <subcellularLocation>
        <location evidence="1">Mitochondrion intermembrane space</location>
    </subcellularLocation>
</comment>
<reference evidence="10" key="1">
    <citation type="submission" date="2015-06" db="EMBL/GenBank/DDBJ databases">
        <title>Expansion of signal transduction pathways in fungi by whole-genome duplication.</title>
        <authorList>
            <consortium name="DOE Joint Genome Institute"/>
            <person name="Corrochano L.M."/>
            <person name="Kuo A."/>
            <person name="Marcet-Houben M."/>
            <person name="Polaino S."/>
            <person name="Salamov A."/>
            <person name="Villalobos J.M."/>
            <person name="Alvarez M.I."/>
            <person name="Avalos J."/>
            <person name="Benito E.P."/>
            <person name="Benoit I."/>
            <person name="Burger G."/>
            <person name="Camino L.P."/>
            <person name="Canovas D."/>
            <person name="Cerda-Olmedo E."/>
            <person name="Cheng J.-F."/>
            <person name="Dominguez A."/>
            <person name="Elias M."/>
            <person name="Eslava A.P."/>
            <person name="Glaser F."/>
            <person name="Grimwood J."/>
            <person name="Gutierrez G."/>
            <person name="Heitman J."/>
            <person name="Henrissat B."/>
            <person name="Iturriaga E.A."/>
            <person name="Lang B.F."/>
            <person name="Lavin J.L."/>
            <person name="Lee S."/>
            <person name="Li W."/>
            <person name="Lindquist E."/>
            <person name="Lopez-Garcia S."/>
            <person name="Luque E.M."/>
            <person name="Marcos A.T."/>
            <person name="Martin J."/>
            <person name="McCluskey K."/>
            <person name="Medina H.R."/>
            <person name="Miralles-Duran A."/>
            <person name="Miyazaki A."/>
            <person name="Munoz-Torres E."/>
            <person name="Oguiza J.A."/>
            <person name="Ohm R."/>
            <person name="Olmedo M."/>
            <person name="Orejas M."/>
            <person name="Ortiz-Castellanos L."/>
            <person name="Pisabarro A.G."/>
            <person name="Rodriguez-Romero J."/>
            <person name="Ruiz-Herrera J."/>
            <person name="Ruiz-Vazquez R."/>
            <person name="Sanz C."/>
            <person name="Schackwitz W."/>
            <person name="Schmutz J."/>
            <person name="Shahriari M."/>
            <person name="Shelest E."/>
            <person name="Silva-Franco F."/>
            <person name="Soanes D."/>
            <person name="Syed K."/>
            <person name="Tagua V.G."/>
            <person name="Talbot N.J."/>
            <person name="Thon M."/>
            <person name="De vries R.P."/>
            <person name="Wiebenga A."/>
            <person name="Yadav J.S."/>
            <person name="Braun E.L."/>
            <person name="Baker S."/>
            <person name="Garre V."/>
            <person name="Horwitz B."/>
            <person name="Torres-Martinez S."/>
            <person name="Idnurm A."/>
            <person name="Herrera-Estrella A."/>
            <person name="Gabaldon T."/>
            <person name="Grigoriev I.V."/>
        </authorList>
    </citation>
    <scope>NUCLEOTIDE SEQUENCE [LARGE SCALE GENOMIC DNA]</scope>
    <source>
        <strain evidence="10">NRRL 1555(-)</strain>
    </source>
</reference>
<evidence type="ECO:0000256" key="7">
    <source>
        <dbReference type="ARBA" id="ARBA00023186"/>
    </source>
</evidence>
<dbReference type="InParanoid" id="A0A162UX48"/>
<dbReference type="Proteomes" id="UP000077315">
    <property type="component" value="Unassembled WGS sequence"/>
</dbReference>
<dbReference type="Gene3D" id="1.10.287.1130">
    <property type="entry name" value="CytochromE C oxidase copper chaperone"/>
    <property type="match status" value="1"/>
</dbReference>
<dbReference type="EMBL" id="KV440973">
    <property type="protein sequence ID" value="OAD78533.1"/>
    <property type="molecule type" value="Genomic_DNA"/>
</dbReference>
<dbReference type="GeneID" id="28988914"/>
<dbReference type="Pfam" id="PF05051">
    <property type="entry name" value="COX17"/>
    <property type="match status" value="1"/>
</dbReference>
<evidence type="ECO:0000256" key="8">
    <source>
        <dbReference type="PIRSR" id="PIRSR607745-1"/>
    </source>
</evidence>
<dbReference type="GO" id="GO:0005758">
    <property type="term" value="C:mitochondrial intermembrane space"/>
    <property type="evidence" value="ECO:0007669"/>
    <property type="project" value="UniProtKB-SubCell"/>
</dbReference>
<keyword evidence="7" id="KW-0143">Chaperone</keyword>